<feature type="transmembrane region" description="Helical" evidence="9">
    <location>
        <begin position="87"/>
        <end position="108"/>
    </location>
</feature>
<evidence type="ECO:0000256" key="3">
    <source>
        <dbReference type="ARBA" id="ARBA00022475"/>
    </source>
</evidence>
<dbReference type="InterPro" id="IPR052157">
    <property type="entry name" value="BCAA_transport_permease"/>
</dbReference>
<proteinExistence type="inferred from homology"/>
<dbReference type="CDD" id="cd06582">
    <property type="entry name" value="TM_PBP1_LivH_like"/>
    <property type="match status" value="1"/>
</dbReference>
<comment type="subcellular location">
    <subcellularLocation>
        <location evidence="1">Cell inner membrane</location>
        <topology evidence="1">Multi-pass membrane protein</topology>
    </subcellularLocation>
</comment>
<keyword evidence="5" id="KW-0029">Amino-acid transport</keyword>
<dbReference type="Proteomes" id="UP000005756">
    <property type="component" value="Unassembled WGS sequence"/>
</dbReference>
<evidence type="ECO:0000256" key="7">
    <source>
        <dbReference type="ARBA" id="ARBA00023136"/>
    </source>
</evidence>
<dbReference type="InterPro" id="IPR001851">
    <property type="entry name" value="ABC_transp_permease"/>
</dbReference>
<name>A0A7U9BY82_9GAMM</name>
<keyword evidence="3" id="KW-1003">Cell membrane</keyword>
<protein>
    <submittedName>
        <fullName evidence="10">High-affinity branched-chain amino acid transport system permease protein livH</fullName>
    </submittedName>
</protein>
<feature type="transmembrane region" description="Helical" evidence="9">
    <location>
        <begin position="205"/>
        <end position="233"/>
    </location>
</feature>
<evidence type="ECO:0000256" key="8">
    <source>
        <dbReference type="ARBA" id="ARBA00037998"/>
    </source>
</evidence>
<keyword evidence="2" id="KW-0813">Transport</keyword>
<evidence type="ECO:0000313" key="11">
    <source>
        <dbReference type="Proteomes" id="UP000005756"/>
    </source>
</evidence>
<accession>A0A7U9BY82</accession>
<gene>
    <name evidence="10" type="ORF">KUC_3903</name>
</gene>
<evidence type="ECO:0000256" key="9">
    <source>
        <dbReference type="SAM" id="Phobius"/>
    </source>
</evidence>
<feature type="transmembrane region" description="Helical" evidence="9">
    <location>
        <begin position="16"/>
        <end position="34"/>
    </location>
</feature>
<dbReference type="GO" id="GO:0005886">
    <property type="term" value="C:plasma membrane"/>
    <property type="evidence" value="ECO:0007669"/>
    <property type="project" value="UniProtKB-SubCell"/>
</dbReference>
<keyword evidence="6 9" id="KW-1133">Transmembrane helix</keyword>
<evidence type="ECO:0000256" key="6">
    <source>
        <dbReference type="ARBA" id="ARBA00022989"/>
    </source>
</evidence>
<feature type="transmembrane region" description="Helical" evidence="9">
    <location>
        <begin position="40"/>
        <end position="58"/>
    </location>
</feature>
<dbReference type="PANTHER" id="PTHR11795:SF442">
    <property type="entry name" value="ABC TRANSPORTER ATP-BINDING PROTEIN"/>
    <property type="match status" value="1"/>
</dbReference>
<evidence type="ECO:0000256" key="1">
    <source>
        <dbReference type="ARBA" id="ARBA00004429"/>
    </source>
</evidence>
<dbReference type="GO" id="GO:0006865">
    <property type="term" value="P:amino acid transport"/>
    <property type="evidence" value="ECO:0007669"/>
    <property type="project" value="UniProtKB-KW"/>
</dbReference>
<evidence type="ECO:0000313" key="10">
    <source>
        <dbReference type="EMBL" id="EHJ91460.1"/>
    </source>
</evidence>
<evidence type="ECO:0000256" key="5">
    <source>
        <dbReference type="ARBA" id="ARBA00022970"/>
    </source>
</evidence>
<feature type="transmembrane region" description="Helical" evidence="9">
    <location>
        <begin position="120"/>
        <end position="145"/>
    </location>
</feature>
<sequence length="311" mass="33553">MAASCRQLHDGEESRIMMMIFGVPMAVFMGQLTLGLVNGAFYALLSLGLAVIFGLLKIVNFAHGAQYMLGAFAALLGFRYLGINYWLALFLVPLVVGAFGVLLERFLLRRIAHLDHLYGLLLTFGLALIFEGTLVNFFGVSGARYATPEIFQGGLNLGFMFLPTYRAWVLVAALAMCLFTWFMIERTRLGAYLRAGTENSQLMQAFGVNVPLLITLTYGFGVALAAFAGVLAAPLYPVSPTMGSSLLIVVFAVVVIGGMGSILGAIITGLAMGIIEGLTKVYYPEAANTVIFLVMILVLMFRPVGLFGKEA</sequence>
<dbReference type="PANTHER" id="PTHR11795">
    <property type="entry name" value="BRANCHED-CHAIN AMINO ACID TRANSPORT SYSTEM PERMEASE PROTEIN LIVH"/>
    <property type="match status" value="1"/>
</dbReference>
<dbReference type="GO" id="GO:0022857">
    <property type="term" value="F:transmembrane transporter activity"/>
    <property type="evidence" value="ECO:0007669"/>
    <property type="project" value="InterPro"/>
</dbReference>
<keyword evidence="7 9" id="KW-0472">Membrane</keyword>
<organism evidence="10 11">
    <name type="scientific">Vreelandella boliviensis LC1</name>
    <dbReference type="NCBI Taxonomy" id="1072583"/>
    <lineage>
        <taxon>Bacteria</taxon>
        <taxon>Pseudomonadati</taxon>
        <taxon>Pseudomonadota</taxon>
        <taxon>Gammaproteobacteria</taxon>
        <taxon>Oceanospirillales</taxon>
        <taxon>Halomonadaceae</taxon>
        <taxon>Vreelandella</taxon>
    </lineage>
</organism>
<feature type="transmembrane region" description="Helical" evidence="9">
    <location>
        <begin position="245"/>
        <end position="274"/>
    </location>
</feature>
<evidence type="ECO:0000256" key="2">
    <source>
        <dbReference type="ARBA" id="ARBA00022448"/>
    </source>
</evidence>
<dbReference type="AlphaFoldDB" id="A0A7U9BY82"/>
<feature type="transmembrane region" description="Helical" evidence="9">
    <location>
        <begin position="165"/>
        <end position="184"/>
    </location>
</feature>
<comment type="similarity">
    <text evidence="8">Belongs to the binding-protein-dependent transport system permease family. LivHM subfamily.</text>
</comment>
<keyword evidence="4 9" id="KW-0812">Transmembrane</keyword>
<evidence type="ECO:0000256" key="4">
    <source>
        <dbReference type="ARBA" id="ARBA00022692"/>
    </source>
</evidence>
<reference evidence="10 11" key="1">
    <citation type="submission" date="2011-10" db="EMBL/GenBank/DDBJ databases">
        <authorList>
            <person name="Quillaguamn J."/>
            <person name="Guzmn D."/>
            <person name="Balderrama-Subieta A."/>
            <person name="Cardona-Ortuo C."/>
            <person name="Guevara-Martnez M."/>
            <person name="Callisaya-Quispe N."/>
        </authorList>
    </citation>
    <scope>NUCLEOTIDE SEQUENCE [LARGE SCALE GENOMIC DNA]</scope>
    <source>
        <strain evidence="10 11">LC1</strain>
    </source>
</reference>
<feature type="transmembrane region" description="Helical" evidence="9">
    <location>
        <begin position="286"/>
        <end position="305"/>
    </location>
</feature>
<dbReference type="Pfam" id="PF02653">
    <property type="entry name" value="BPD_transp_2"/>
    <property type="match status" value="1"/>
</dbReference>
<dbReference type="EMBL" id="JH393260">
    <property type="protein sequence ID" value="EHJ91460.1"/>
    <property type="molecule type" value="Genomic_DNA"/>
</dbReference>